<accession>A0A9P5ZD03</accession>
<evidence type="ECO:0000256" key="1">
    <source>
        <dbReference type="SAM" id="MobiDB-lite"/>
    </source>
</evidence>
<feature type="compositionally biased region" description="Basic and acidic residues" evidence="1">
    <location>
        <begin position="1"/>
        <end position="14"/>
    </location>
</feature>
<evidence type="ECO:0000313" key="2">
    <source>
        <dbReference type="EMBL" id="KAF9483691.1"/>
    </source>
</evidence>
<name>A0A9P5ZD03_9AGAR</name>
<dbReference type="AlphaFoldDB" id="A0A9P5ZD03"/>
<keyword evidence="3" id="KW-1185">Reference proteome</keyword>
<gene>
    <name evidence="2" type="ORF">BDN70DRAFT_278860</name>
</gene>
<reference evidence="2" key="1">
    <citation type="submission" date="2020-11" db="EMBL/GenBank/DDBJ databases">
        <authorList>
            <consortium name="DOE Joint Genome Institute"/>
            <person name="Ahrendt S."/>
            <person name="Riley R."/>
            <person name="Andreopoulos W."/>
            <person name="Labutti K."/>
            <person name="Pangilinan J."/>
            <person name="Ruiz-Duenas F.J."/>
            <person name="Barrasa J.M."/>
            <person name="Sanchez-Garcia M."/>
            <person name="Camarero S."/>
            <person name="Miyauchi S."/>
            <person name="Serrano A."/>
            <person name="Linde D."/>
            <person name="Babiker R."/>
            <person name="Drula E."/>
            <person name="Ayuso-Fernandez I."/>
            <person name="Pacheco R."/>
            <person name="Padilla G."/>
            <person name="Ferreira P."/>
            <person name="Barriuso J."/>
            <person name="Kellner H."/>
            <person name="Castanera R."/>
            <person name="Alfaro M."/>
            <person name="Ramirez L."/>
            <person name="Pisabarro A.G."/>
            <person name="Kuo A."/>
            <person name="Tritt A."/>
            <person name="Lipzen A."/>
            <person name="He G."/>
            <person name="Yan M."/>
            <person name="Ng V."/>
            <person name="Cullen D."/>
            <person name="Martin F."/>
            <person name="Rosso M.-N."/>
            <person name="Henrissat B."/>
            <person name="Hibbett D."/>
            <person name="Martinez A.T."/>
            <person name="Grigoriev I.V."/>
        </authorList>
    </citation>
    <scope>NUCLEOTIDE SEQUENCE</scope>
    <source>
        <strain evidence="2">CIRM-BRFM 674</strain>
    </source>
</reference>
<dbReference type="EMBL" id="MU155151">
    <property type="protein sequence ID" value="KAF9483691.1"/>
    <property type="molecule type" value="Genomic_DNA"/>
</dbReference>
<dbReference type="Proteomes" id="UP000807469">
    <property type="component" value="Unassembled WGS sequence"/>
</dbReference>
<organism evidence="2 3">
    <name type="scientific">Pholiota conissans</name>
    <dbReference type="NCBI Taxonomy" id="109636"/>
    <lineage>
        <taxon>Eukaryota</taxon>
        <taxon>Fungi</taxon>
        <taxon>Dikarya</taxon>
        <taxon>Basidiomycota</taxon>
        <taxon>Agaricomycotina</taxon>
        <taxon>Agaricomycetes</taxon>
        <taxon>Agaricomycetidae</taxon>
        <taxon>Agaricales</taxon>
        <taxon>Agaricineae</taxon>
        <taxon>Strophariaceae</taxon>
        <taxon>Pholiota</taxon>
    </lineage>
</organism>
<sequence>MGEFDAGRQRRGETKSFSLYKPSISRAHDPAQPHPALPIFMHASLYLCLNYRSSRPHPCPIMRPTRYNNIRPPKWLFTHVFSG</sequence>
<comment type="caution">
    <text evidence="2">The sequence shown here is derived from an EMBL/GenBank/DDBJ whole genome shotgun (WGS) entry which is preliminary data.</text>
</comment>
<protein>
    <submittedName>
        <fullName evidence="2">Uncharacterized protein</fullName>
    </submittedName>
</protein>
<evidence type="ECO:0000313" key="3">
    <source>
        <dbReference type="Proteomes" id="UP000807469"/>
    </source>
</evidence>
<feature type="region of interest" description="Disordered" evidence="1">
    <location>
        <begin position="1"/>
        <end position="31"/>
    </location>
</feature>
<proteinExistence type="predicted"/>